<protein>
    <submittedName>
        <fullName evidence="2">Uncharacterized protein</fullName>
    </submittedName>
</protein>
<keyword evidence="1" id="KW-0472">Membrane</keyword>
<sequence length="124" mass="14287">MQRCIPRCRNMCYRLDIENFILKVGKDFWRKHSLPNFFIFAVSQHCAVIPLHLGVQREKKFKTNLQTIMIIAVVMVMILAGSGLVQAGSSKKFVPGELLIQVRVLQEGLWISFFTPMVLPQPER</sequence>
<accession>C0QHY9</accession>
<dbReference type="HOGENOM" id="CLU_2000193_0_0_7"/>
<dbReference type="KEGG" id="dat:HRM2_26310"/>
<dbReference type="Proteomes" id="UP000000442">
    <property type="component" value="Chromosome"/>
</dbReference>
<evidence type="ECO:0000313" key="2">
    <source>
        <dbReference type="EMBL" id="ACN15725.1"/>
    </source>
</evidence>
<gene>
    <name evidence="2" type="ordered locus">HRM2_26310</name>
</gene>
<keyword evidence="3" id="KW-1185">Reference proteome</keyword>
<organism evidence="2 3">
    <name type="scientific">Desulforapulum autotrophicum (strain ATCC 43914 / DSM 3382 / VKM B-1955 / HRM2)</name>
    <name type="common">Desulfobacterium autotrophicum</name>
    <dbReference type="NCBI Taxonomy" id="177437"/>
    <lineage>
        <taxon>Bacteria</taxon>
        <taxon>Pseudomonadati</taxon>
        <taxon>Thermodesulfobacteriota</taxon>
        <taxon>Desulfobacteria</taxon>
        <taxon>Desulfobacterales</taxon>
        <taxon>Desulfobacteraceae</taxon>
        <taxon>Desulforapulum</taxon>
    </lineage>
</organism>
<proteinExistence type="predicted"/>
<dbReference type="STRING" id="177437.HRM2_26310"/>
<dbReference type="AlphaFoldDB" id="C0QHY9"/>
<feature type="transmembrane region" description="Helical" evidence="1">
    <location>
        <begin position="37"/>
        <end position="55"/>
    </location>
</feature>
<reference evidence="2 3" key="1">
    <citation type="journal article" date="2009" name="Environ. Microbiol.">
        <title>Genome sequence of Desulfobacterium autotrophicum HRM2, a marine sulfate reducer oxidizing organic carbon completely to carbon dioxide.</title>
        <authorList>
            <person name="Strittmatter A.W."/>
            <person name="Liesegang H."/>
            <person name="Rabus R."/>
            <person name="Decker I."/>
            <person name="Amann J."/>
            <person name="Andres S."/>
            <person name="Henne A."/>
            <person name="Fricke W.F."/>
            <person name="Martinez-Arias R."/>
            <person name="Bartels D."/>
            <person name="Goesmann A."/>
            <person name="Krause L."/>
            <person name="Puehler A."/>
            <person name="Klenk H.P."/>
            <person name="Richter M."/>
            <person name="Schuler M."/>
            <person name="Gloeckner F.O."/>
            <person name="Meyerdierks A."/>
            <person name="Gottschalk G."/>
            <person name="Amann R."/>
        </authorList>
    </citation>
    <scope>NUCLEOTIDE SEQUENCE [LARGE SCALE GENOMIC DNA]</scope>
    <source>
        <strain evidence="3">ATCC 43914 / DSM 3382 / HRM2</strain>
    </source>
</reference>
<feature type="transmembrane region" description="Helical" evidence="1">
    <location>
        <begin position="67"/>
        <end position="86"/>
    </location>
</feature>
<evidence type="ECO:0000313" key="3">
    <source>
        <dbReference type="Proteomes" id="UP000000442"/>
    </source>
</evidence>
<dbReference type="EMBL" id="CP001087">
    <property type="protein sequence ID" value="ACN15725.1"/>
    <property type="molecule type" value="Genomic_DNA"/>
</dbReference>
<keyword evidence="1" id="KW-1133">Transmembrane helix</keyword>
<evidence type="ECO:0000256" key="1">
    <source>
        <dbReference type="SAM" id="Phobius"/>
    </source>
</evidence>
<dbReference type="eggNOG" id="COG1404">
    <property type="taxonomic scope" value="Bacteria"/>
</dbReference>
<name>C0QHY9_DESAH</name>
<keyword evidence="1" id="KW-0812">Transmembrane</keyword>